<feature type="domain" description="Carboxyltransferase" evidence="5">
    <location>
        <begin position="23"/>
        <end position="221"/>
    </location>
</feature>
<keyword evidence="2" id="KW-0378">Hydrolase</keyword>
<dbReference type="InterPro" id="IPR010016">
    <property type="entry name" value="PxpB"/>
</dbReference>
<dbReference type="NCBIfam" id="TIGR00370">
    <property type="entry name" value="5-oxoprolinase subunit PxpB"/>
    <property type="match status" value="1"/>
</dbReference>
<dbReference type="GO" id="GO:0016787">
    <property type="term" value="F:hydrolase activity"/>
    <property type="evidence" value="ECO:0007669"/>
    <property type="project" value="UniProtKB-KW"/>
</dbReference>
<reference evidence="6 7" key="1">
    <citation type="submission" date="2020-08" db="EMBL/GenBank/DDBJ databases">
        <title>Genomic Encyclopedia of Type Strains, Phase IV (KMG-IV): sequencing the most valuable type-strain genomes for metagenomic binning, comparative biology and taxonomic classification.</title>
        <authorList>
            <person name="Goeker M."/>
        </authorList>
    </citation>
    <scope>NUCLEOTIDE SEQUENCE [LARGE SCALE GENOMIC DNA]</scope>
    <source>
        <strain evidence="6 7">DSM 23240</strain>
    </source>
</reference>
<accession>A0A840RSW4</accession>
<dbReference type="PANTHER" id="PTHR34698:SF2">
    <property type="entry name" value="5-OXOPROLINASE SUBUNIT B"/>
    <property type="match status" value="1"/>
</dbReference>
<evidence type="ECO:0000313" key="7">
    <source>
        <dbReference type="Proteomes" id="UP000571084"/>
    </source>
</evidence>
<evidence type="ECO:0000259" key="5">
    <source>
        <dbReference type="SMART" id="SM00796"/>
    </source>
</evidence>
<dbReference type="InterPro" id="IPR029000">
    <property type="entry name" value="Cyclophilin-like_dom_sf"/>
</dbReference>
<keyword evidence="3" id="KW-0067">ATP-binding</keyword>
<dbReference type="SUPFAM" id="SSF50891">
    <property type="entry name" value="Cyclophilin-like"/>
    <property type="match status" value="1"/>
</dbReference>
<dbReference type="Proteomes" id="UP000571084">
    <property type="component" value="Unassembled WGS sequence"/>
</dbReference>
<sequence length="236" mass="24915">MTGSTLAQASEVDPSPKSTEHPAQIHFLGENALVLNAGAQATLSCQQRLWVIAANAAKWAHVLEVVPGMNNLTILFDPLILDADMLADRVLTAWNTGVAVAKSGRQIEIPVAYGGEGGPDLRVVADHTGLSIADVIKRHTAADYVVFFLGFQPGFAYMGGLDSALATPRRREPRLVVPAGSVAIGGSQTAIYPASSPGGWQLIGHSTVRLFDPFSEKPTLLQPGDHVRFVATKGAS</sequence>
<comment type="caution">
    <text evidence="6">The sequence shown here is derived from an EMBL/GenBank/DDBJ whole genome shotgun (WGS) entry which is preliminary data.</text>
</comment>
<dbReference type="EMBL" id="JACHHQ010000003">
    <property type="protein sequence ID" value="MBB5200046.1"/>
    <property type="molecule type" value="Genomic_DNA"/>
</dbReference>
<dbReference type="SUPFAM" id="SSF160467">
    <property type="entry name" value="PH0987 N-terminal domain-like"/>
    <property type="match status" value="1"/>
</dbReference>
<dbReference type="Pfam" id="PF02682">
    <property type="entry name" value="CT_C_D"/>
    <property type="match status" value="1"/>
</dbReference>
<evidence type="ECO:0000313" key="6">
    <source>
        <dbReference type="EMBL" id="MBB5200046.1"/>
    </source>
</evidence>
<dbReference type="RefSeq" id="WP_168056380.1">
    <property type="nucleotide sequence ID" value="NZ_JAAOZT010000009.1"/>
</dbReference>
<evidence type="ECO:0000256" key="4">
    <source>
        <dbReference type="SAM" id="MobiDB-lite"/>
    </source>
</evidence>
<name>A0A840RSW4_9BURK</name>
<gene>
    <name evidence="6" type="ORF">HNR39_001878</name>
</gene>
<evidence type="ECO:0000256" key="1">
    <source>
        <dbReference type="ARBA" id="ARBA00022741"/>
    </source>
</evidence>
<dbReference type="InterPro" id="IPR003833">
    <property type="entry name" value="CT_C_D"/>
</dbReference>
<dbReference type="PANTHER" id="PTHR34698">
    <property type="entry name" value="5-OXOPROLINASE SUBUNIT B"/>
    <property type="match status" value="1"/>
</dbReference>
<organism evidence="6 7">
    <name type="scientific">Glaciimonas immobilis</name>
    <dbReference type="NCBI Taxonomy" id="728004"/>
    <lineage>
        <taxon>Bacteria</taxon>
        <taxon>Pseudomonadati</taxon>
        <taxon>Pseudomonadota</taxon>
        <taxon>Betaproteobacteria</taxon>
        <taxon>Burkholderiales</taxon>
        <taxon>Oxalobacteraceae</taxon>
        <taxon>Glaciimonas</taxon>
    </lineage>
</organism>
<evidence type="ECO:0000256" key="2">
    <source>
        <dbReference type="ARBA" id="ARBA00022801"/>
    </source>
</evidence>
<feature type="region of interest" description="Disordered" evidence="4">
    <location>
        <begin position="1"/>
        <end position="21"/>
    </location>
</feature>
<dbReference type="SMART" id="SM00796">
    <property type="entry name" value="AHS1"/>
    <property type="match status" value="1"/>
</dbReference>
<proteinExistence type="predicted"/>
<keyword evidence="7" id="KW-1185">Reference proteome</keyword>
<evidence type="ECO:0000256" key="3">
    <source>
        <dbReference type="ARBA" id="ARBA00022840"/>
    </source>
</evidence>
<dbReference type="GO" id="GO:0005524">
    <property type="term" value="F:ATP binding"/>
    <property type="evidence" value="ECO:0007669"/>
    <property type="project" value="UniProtKB-KW"/>
</dbReference>
<keyword evidence="1" id="KW-0547">Nucleotide-binding</keyword>
<protein>
    <submittedName>
        <fullName evidence="6">KipI family sensor histidine kinase inhibitor</fullName>
    </submittedName>
</protein>
<dbReference type="AlphaFoldDB" id="A0A840RSW4"/>
<dbReference type="Gene3D" id="3.30.1360.40">
    <property type="match status" value="1"/>
</dbReference>
<dbReference type="Gene3D" id="2.40.100.10">
    <property type="entry name" value="Cyclophilin-like"/>
    <property type="match status" value="1"/>
</dbReference>